<accession>A0A847RWM2</accession>
<keyword evidence="1" id="KW-0732">Signal</keyword>
<protein>
    <submittedName>
        <fullName evidence="2">Uncharacterized protein</fullName>
    </submittedName>
</protein>
<dbReference type="RefSeq" id="WP_168873453.1">
    <property type="nucleotide sequence ID" value="NZ_JABAIA010000003.1"/>
</dbReference>
<gene>
    <name evidence="2" type="ORF">HGH92_24525</name>
</gene>
<feature type="chain" id="PRO_5032876849" evidence="1">
    <location>
        <begin position="20"/>
        <end position="165"/>
    </location>
</feature>
<name>A0A847RWM2_9BACT</name>
<evidence type="ECO:0000256" key="1">
    <source>
        <dbReference type="SAM" id="SignalP"/>
    </source>
</evidence>
<evidence type="ECO:0000313" key="3">
    <source>
        <dbReference type="Proteomes" id="UP000570474"/>
    </source>
</evidence>
<keyword evidence="3" id="KW-1185">Reference proteome</keyword>
<dbReference type="AlphaFoldDB" id="A0A847RWM2"/>
<feature type="signal peptide" evidence="1">
    <location>
        <begin position="1"/>
        <end position="19"/>
    </location>
</feature>
<evidence type="ECO:0000313" key="2">
    <source>
        <dbReference type="EMBL" id="NLR67493.1"/>
    </source>
</evidence>
<organism evidence="2 3">
    <name type="scientific">Chitinophaga varians</name>
    <dbReference type="NCBI Taxonomy" id="2202339"/>
    <lineage>
        <taxon>Bacteria</taxon>
        <taxon>Pseudomonadati</taxon>
        <taxon>Bacteroidota</taxon>
        <taxon>Chitinophagia</taxon>
        <taxon>Chitinophagales</taxon>
        <taxon>Chitinophagaceae</taxon>
        <taxon>Chitinophaga</taxon>
    </lineage>
</organism>
<proteinExistence type="predicted"/>
<comment type="caution">
    <text evidence="2">The sequence shown here is derived from an EMBL/GenBank/DDBJ whole genome shotgun (WGS) entry which is preliminary data.</text>
</comment>
<dbReference type="Proteomes" id="UP000570474">
    <property type="component" value="Unassembled WGS sequence"/>
</dbReference>
<dbReference type="EMBL" id="JABAIA010000003">
    <property type="protein sequence ID" value="NLR67493.1"/>
    <property type="molecule type" value="Genomic_DNA"/>
</dbReference>
<sequence>MEKLIFVLFLAMAFLDAPAQITIKQIGKVHYAIVPANKPVSLRNDTIAQSINNYIQQHAEKDFPDVLLYINDQDPESMLSNFEQVLVYYQKYAGEFFNKYDDVYRYNRAHIGIEISLFHDHYQKGMEAIEYAVNHLKRLKKKEKRLSRKSKDGVLTEVDLKCFEL</sequence>
<reference evidence="2 3" key="1">
    <citation type="submission" date="2020-04" db="EMBL/GenBank/DDBJ databases">
        <authorList>
            <person name="Yin C."/>
        </authorList>
    </citation>
    <scope>NUCLEOTIDE SEQUENCE [LARGE SCALE GENOMIC DNA]</scope>
    <source>
        <strain evidence="2 3">Ae27</strain>
    </source>
</reference>